<dbReference type="VEuPathDB" id="FungiDB:CTRG_05344"/>
<dbReference type="Gene3D" id="1.20.1250.20">
    <property type="entry name" value="MFS general substrate transporter like domains"/>
    <property type="match status" value="1"/>
</dbReference>
<feature type="transmembrane region" description="Helical" evidence="10">
    <location>
        <begin position="455"/>
        <end position="473"/>
    </location>
</feature>
<dbReference type="PANTHER" id="PTHR23508">
    <property type="entry name" value="CARBOXYLIC ACID TRANSPORTER PROTEIN HOMOLOG"/>
    <property type="match status" value="1"/>
</dbReference>
<feature type="transmembrane region" description="Helical" evidence="10">
    <location>
        <begin position="271"/>
        <end position="294"/>
    </location>
</feature>
<keyword evidence="3" id="KW-0813">Transport</keyword>
<dbReference type="Pfam" id="PF00083">
    <property type="entry name" value="Sugar_tr"/>
    <property type="match status" value="2"/>
</dbReference>
<keyword evidence="13" id="KW-1185">Reference proteome</keyword>
<feature type="transmembrane region" description="Helical" evidence="10">
    <location>
        <begin position="379"/>
        <end position="403"/>
    </location>
</feature>
<evidence type="ECO:0000313" key="12">
    <source>
        <dbReference type="EMBL" id="EER30892.1"/>
    </source>
</evidence>
<keyword evidence="8 10" id="KW-0472">Membrane</keyword>
<dbReference type="AlphaFoldDB" id="C5MGZ0"/>
<dbReference type="KEGG" id="ctp:CTRG_05344"/>
<dbReference type="SUPFAM" id="SSF103473">
    <property type="entry name" value="MFS general substrate transporter"/>
    <property type="match status" value="1"/>
</dbReference>
<dbReference type="InterPro" id="IPR005828">
    <property type="entry name" value="MFS_sugar_transport-like"/>
</dbReference>
<dbReference type="RefSeq" id="XP_002551046.1">
    <property type="nucleotide sequence ID" value="XM_002551000.1"/>
</dbReference>
<organism evidence="12 13">
    <name type="scientific">Candida tropicalis (strain ATCC MYA-3404 / T1)</name>
    <name type="common">Yeast</name>
    <dbReference type="NCBI Taxonomy" id="294747"/>
    <lineage>
        <taxon>Eukaryota</taxon>
        <taxon>Fungi</taxon>
        <taxon>Dikarya</taxon>
        <taxon>Ascomycota</taxon>
        <taxon>Saccharomycotina</taxon>
        <taxon>Pichiomycetes</taxon>
        <taxon>Debaryomycetaceae</taxon>
        <taxon>Candida/Lodderomyces clade</taxon>
        <taxon>Candida</taxon>
    </lineage>
</organism>
<feature type="compositionally biased region" description="Basic and acidic residues" evidence="9">
    <location>
        <begin position="520"/>
        <end position="535"/>
    </location>
</feature>
<gene>
    <name evidence="12" type="ORF">CTRG_05344</name>
</gene>
<feature type="transmembrane region" description="Helical" evidence="10">
    <location>
        <begin position="195"/>
        <end position="223"/>
    </location>
</feature>
<feature type="transmembrane region" description="Helical" evidence="10">
    <location>
        <begin position="129"/>
        <end position="147"/>
    </location>
</feature>
<comment type="subcellular location">
    <subcellularLocation>
        <location evidence="1">Cell membrane</location>
        <topology evidence="1">Multi-pass membrane protein</topology>
    </subcellularLocation>
</comment>
<evidence type="ECO:0000256" key="8">
    <source>
        <dbReference type="ARBA" id="ARBA00023136"/>
    </source>
</evidence>
<dbReference type="STRING" id="294747.C5MGZ0"/>
<keyword evidence="6 10" id="KW-1133">Transmembrane helix</keyword>
<keyword evidence="5 10" id="KW-0812">Transmembrane</keyword>
<evidence type="ECO:0000256" key="6">
    <source>
        <dbReference type="ARBA" id="ARBA00022989"/>
    </source>
</evidence>
<feature type="domain" description="Major facilitator superfamily (MFS) profile" evidence="11">
    <location>
        <begin position="58"/>
        <end position="477"/>
    </location>
</feature>
<protein>
    <recommendedName>
        <fullName evidence="11">Major facilitator superfamily (MFS) profile domain-containing protein</fullName>
    </recommendedName>
</protein>
<keyword evidence="7" id="KW-0843">Virulence</keyword>
<dbReference type="GO" id="GO:0005886">
    <property type="term" value="C:plasma membrane"/>
    <property type="evidence" value="ECO:0007669"/>
    <property type="project" value="UniProtKB-SubCell"/>
</dbReference>
<evidence type="ECO:0000256" key="9">
    <source>
        <dbReference type="SAM" id="MobiDB-lite"/>
    </source>
</evidence>
<reference evidence="12 13" key="1">
    <citation type="journal article" date="2009" name="Nature">
        <title>Evolution of pathogenicity and sexual reproduction in eight Candida genomes.</title>
        <authorList>
            <person name="Butler G."/>
            <person name="Rasmussen M.D."/>
            <person name="Lin M.F."/>
            <person name="Santos M.A."/>
            <person name="Sakthikumar S."/>
            <person name="Munro C.A."/>
            <person name="Rheinbay E."/>
            <person name="Grabherr M."/>
            <person name="Forche A."/>
            <person name="Reedy J.L."/>
            <person name="Agrafioti I."/>
            <person name="Arnaud M.B."/>
            <person name="Bates S."/>
            <person name="Brown A.J."/>
            <person name="Brunke S."/>
            <person name="Costanzo M.C."/>
            <person name="Fitzpatrick D.A."/>
            <person name="de Groot P.W."/>
            <person name="Harris D."/>
            <person name="Hoyer L.L."/>
            <person name="Hube B."/>
            <person name="Klis F.M."/>
            <person name="Kodira C."/>
            <person name="Lennard N."/>
            <person name="Logue M.E."/>
            <person name="Martin R."/>
            <person name="Neiman A.M."/>
            <person name="Nikolaou E."/>
            <person name="Quail M.A."/>
            <person name="Quinn J."/>
            <person name="Santos M.C."/>
            <person name="Schmitzberger F.F."/>
            <person name="Sherlock G."/>
            <person name="Shah P."/>
            <person name="Silverstein K.A."/>
            <person name="Skrzypek M.S."/>
            <person name="Soll D."/>
            <person name="Staggs R."/>
            <person name="Stansfield I."/>
            <person name="Stumpf M.P."/>
            <person name="Sudbery P.E."/>
            <person name="Srikantha T."/>
            <person name="Zeng Q."/>
            <person name="Berman J."/>
            <person name="Berriman M."/>
            <person name="Heitman J."/>
            <person name="Gow N.A."/>
            <person name="Lorenz M.C."/>
            <person name="Birren B.W."/>
            <person name="Kellis M."/>
            <person name="Cuomo C.A."/>
        </authorList>
    </citation>
    <scope>NUCLEOTIDE SEQUENCE [LARGE SCALE GENOMIC DNA]</scope>
    <source>
        <strain evidence="13">ATCC MYA-3404 / T1</strain>
    </source>
</reference>
<dbReference type="HOGENOM" id="CLU_001265_46_12_1"/>
<proteinExistence type="inferred from homology"/>
<dbReference type="EMBL" id="GG692402">
    <property type="protein sequence ID" value="EER30892.1"/>
    <property type="molecule type" value="Genomic_DNA"/>
</dbReference>
<dbReference type="GeneID" id="8299668"/>
<dbReference type="PROSITE" id="PS50850">
    <property type="entry name" value="MFS"/>
    <property type="match status" value="1"/>
</dbReference>
<dbReference type="OrthoDB" id="2261376at2759"/>
<dbReference type="GO" id="GO:0001406">
    <property type="term" value="F:glycerophosphodiester transmembrane transporter activity"/>
    <property type="evidence" value="ECO:0007669"/>
    <property type="project" value="UniProtKB-ARBA"/>
</dbReference>
<dbReference type="InterPro" id="IPR020846">
    <property type="entry name" value="MFS_dom"/>
</dbReference>
<evidence type="ECO:0000256" key="1">
    <source>
        <dbReference type="ARBA" id="ARBA00004651"/>
    </source>
</evidence>
<evidence type="ECO:0000313" key="13">
    <source>
        <dbReference type="Proteomes" id="UP000002037"/>
    </source>
</evidence>
<name>C5MGZ0_CANTT</name>
<feature type="region of interest" description="Disordered" evidence="9">
    <location>
        <begin position="513"/>
        <end position="535"/>
    </location>
</feature>
<dbReference type="GO" id="GO:0046943">
    <property type="term" value="F:carboxylic acid transmembrane transporter activity"/>
    <property type="evidence" value="ECO:0007669"/>
    <property type="project" value="TreeGrafter"/>
</dbReference>
<evidence type="ECO:0000256" key="7">
    <source>
        <dbReference type="ARBA" id="ARBA00023026"/>
    </source>
</evidence>
<evidence type="ECO:0000256" key="5">
    <source>
        <dbReference type="ARBA" id="ARBA00022692"/>
    </source>
</evidence>
<feature type="transmembrane region" description="Helical" evidence="10">
    <location>
        <begin position="229"/>
        <end position="250"/>
    </location>
</feature>
<evidence type="ECO:0000256" key="2">
    <source>
        <dbReference type="ARBA" id="ARBA00010992"/>
    </source>
</evidence>
<feature type="transmembrane region" description="Helical" evidence="10">
    <location>
        <begin position="415"/>
        <end position="435"/>
    </location>
</feature>
<accession>C5MGZ0</accession>
<dbReference type="Proteomes" id="UP000002037">
    <property type="component" value="Unassembled WGS sequence"/>
</dbReference>
<dbReference type="eggNOG" id="KOG0252">
    <property type="taxonomic scope" value="Eukaryota"/>
</dbReference>
<comment type="similarity">
    <text evidence="2">Belongs to the major facilitator superfamily. Sugar transporter (TC 2.A.1.1) family.</text>
</comment>
<evidence type="ECO:0000256" key="10">
    <source>
        <dbReference type="SAM" id="Phobius"/>
    </source>
</evidence>
<dbReference type="PANTHER" id="PTHR23508:SF10">
    <property type="entry name" value="CARBOXYLIC ACID TRANSPORTER PROTEIN HOMOLOG"/>
    <property type="match status" value="1"/>
</dbReference>
<sequence>MASRDLPHSFNELAVGWTKHLKNEIIIGKNSEELIEEDFQPDEDAVIESKVRFQNLWPAIASGAGLFSDGYVNNSIGIVLSCLKIIYGEEFTQSNAINNIGSIGFVGTVVGQLSFGYISDRIDRKGGMMAANVMLIFFTLLCAIGSWGVTVQGFFACLTVWRFFLGVAIGAEYPTSSVVASEFANQLPAGHRNRYFIWFTGFMIDFGFVISAFVPFVLLWIFTERHLRALWRVAIGIGALLPTVLFFIRLKMGNSKSFEKLHMKKVKYRDYPWWLIVKFYWFRLTIVSLIWFIYNFSVYSFGTFNAIILGQIIPDAPLWQQWGWSVVFNLFYMPGVFLGAFSADFLGPRLTLGLGVGLQGIIGIIMSACLNSLRKHVAGFTVVFGIFATLGEFGPGGNIGLLASKTSATSIRGQYYGIAAAMGKIGAFVGTWIFPAIQRKYADPANPDLELQVPFYVSSALCLFSALLTFFFCPPVGQDAINREDQDFVNYLEQNGFDITQLGEGSVSEIESDAIQESDSVEKINEKVETSQKLA</sequence>
<dbReference type="FunFam" id="1.20.1250.20:FF:000140">
    <property type="entry name" value="Putative MFS phospholipid transporter"/>
    <property type="match status" value="1"/>
</dbReference>
<evidence type="ECO:0000259" key="11">
    <source>
        <dbReference type="PROSITE" id="PS50850"/>
    </source>
</evidence>
<feature type="transmembrane region" description="Helical" evidence="10">
    <location>
        <begin position="322"/>
        <end position="343"/>
    </location>
</feature>
<evidence type="ECO:0000256" key="3">
    <source>
        <dbReference type="ARBA" id="ARBA00022448"/>
    </source>
</evidence>
<keyword evidence="4" id="KW-1003">Cell membrane</keyword>
<dbReference type="InterPro" id="IPR036259">
    <property type="entry name" value="MFS_trans_sf"/>
</dbReference>
<evidence type="ECO:0000256" key="4">
    <source>
        <dbReference type="ARBA" id="ARBA00022475"/>
    </source>
</evidence>
<feature type="transmembrane region" description="Helical" evidence="10">
    <location>
        <begin position="350"/>
        <end position="373"/>
    </location>
</feature>